<keyword evidence="1" id="KW-0805">Transcription regulation</keyword>
<dbReference type="SMART" id="SM00345">
    <property type="entry name" value="HTH_GNTR"/>
    <property type="match status" value="1"/>
</dbReference>
<dbReference type="GO" id="GO:0003700">
    <property type="term" value="F:DNA-binding transcription factor activity"/>
    <property type="evidence" value="ECO:0007669"/>
    <property type="project" value="InterPro"/>
</dbReference>
<dbReference type="OrthoDB" id="9028214at2"/>
<keyword evidence="3" id="KW-0804">Transcription</keyword>
<evidence type="ECO:0000313" key="5">
    <source>
        <dbReference type="EMBL" id="PSC06790.1"/>
    </source>
</evidence>
<sequence length="222" mass="24071">MSDQIVERLEAAIRNGTYKAGASLPPERELMALFGVGRSSVREALFALQKMGLVQLGAGERPKVTRPTPRHLLNELGSSARRLLEQPAGLDHFEQARLALEIFLVTHACSYATAEDMARLKDALAANGAAIGAGPDFVSTDVAFHRVLAEMPRNPIFVAMHDAVVEWIINERPILANTEANNRKSFAEHAAIVDAIAGKDMVAAVAAITRHLNDARARYAAR</sequence>
<dbReference type="Gene3D" id="1.10.10.10">
    <property type="entry name" value="Winged helix-like DNA-binding domain superfamily/Winged helix DNA-binding domain"/>
    <property type="match status" value="1"/>
</dbReference>
<protein>
    <submittedName>
        <fullName evidence="5">GntR family transcriptional regulator</fullName>
    </submittedName>
</protein>
<dbReference type="InterPro" id="IPR011711">
    <property type="entry name" value="GntR_C"/>
</dbReference>
<dbReference type="InterPro" id="IPR036390">
    <property type="entry name" value="WH_DNA-bd_sf"/>
</dbReference>
<dbReference type="GO" id="GO:0003677">
    <property type="term" value="F:DNA binding"/>
    <property type="evidence" value="ECO:0007669"/>
    <property type="project" value="UniProtKB-KW"/>
</dbReference>
<dbReference type="CDD" id="cd07377">
    <property type="entry name" value="WHTH_GntR"/>
    <property type="match status" value="1"/>
</dbReference>
<dbReference type="Gene3D" id="1.20.120.530">
    <property type="entry name" value="GntR ligand-binding domain-like"/>
    <property type="match status" value="1"/>
</dbReference>
<dbReference type="SMART" id="SM00895">
    <property type="entry name" value="FCD"/>
    <property type="match status" value="1"/>
</dbReference>
<dbReference type="PROSITE" id="PS50949">
    <property type="entry name" value="HTH_GNTR"/>
    <property type="match status" value="1"/>
</dbReference>
<evidence type="ECO:0000256" key="3">
    <source>
        <dbReference type="ARBA" id="ARBA00023163"/>
    </source>
</evidence>
<dbReference type="Pfam" id="PF07729">
    <property type="entry name" value="FCD"/>
    <property type="match status" value="1"/>
</dbReference>
<feature type="domain" description="HTH gntR-type" evidence="4">
    <location>
        <begin position="1"/>
        <end position="67"/>
    </location>
</feature>
<evidence type="ECO:0000259" key="4">
    <source>
        <dbReference type="PROSITE" id="PS50949"/>
    </source>
</evidence>
<keyword evidence="2" id="KW-0238">DNA-binding</keyword>
<organism evidence="5 6">
    <name type="scientific">Alsobacter soli</name>
    <dbReference type="NCBI Taxonomy" id="2109933"/>
    <lineage>
        <taxon>Bacteria</taxon>
        <taxon>Pseudomonadati</taxon>
        <taxon>Pseudomonadota</taxon>
        <taxon>Alphaproteobacteria</taxon>
        <taxon>Hyphomicrobiales</taxon>
        <taxon>Alsobacteraceae</taxon>
        <taxon>Alsobacter</taxon>
    </lineage>
</organism>
<dbReference type="PRINTS" id="PR00035">
    <property type="entry name" value="HTHGNTR"/>
</dbReference>
<accession>A0A2T1HYW7</accession>
<evidence type="ECO:0000313" key="6">
    <source>
        <dbReference type="Proteomes" id="UP000239772"/>
    </source>
</evidence>
<dbReference type="InterPro" id="IPR008920">
    <property type="entry name" value="TF_FadR/GntR_C"/>
</dbReference>
<dbReference type="InterPro" id="IPR036388">
    <property type="entry name" value="WH-like_DNA-bd_sf"/>
</dbReference>
<gene>
    <name evidence="5" type="ORF">SLNSH_02165</name>
</gene>
<dbReference type="Proteomes" id="UP000239772">
    <property type="component" value="Unassembled WGS sequence"/>
</dbReference>
<comment type="caution">
    <text evidence="5">The sequence shown here is derived from an EMBL/GenBank/DDBJ whole genome shotgun (WGS) entry which is preliminary data.</text>
</comment>
<keyword evidence="6" id="KW-1185">Reference proteome</keyword>
<dbReference type="SUPFAM" id="SSF46785">
    <property type="entry name" value="Winged helix' DNA-binding domain"/>
    <property type="match status" value="1"/>
</dbReference>
<name>A0A2T1HYW7_9HYPH</name>
<evidence type="ECO:0000256" key="2">
    <source>
        <dbReference type="ARBA" id="ARBA00023125"/>
    </source>
</evidence>
<dbReference type="EMBL" id="PVZS01000002">
    <property type="protein sequence ID" value="PSC06790.1"/>
    <property type="molecule type" value="Genomic_DNA"/>
</dbReference>
<dbReference type="PANTHER" id="PTHR43537">
    <property type="entry name" value="TRANSCRIPTIONAL REGULATOR, GNTR FAMILY"/>
    <property type="match status" value="1"/>
</dbReference>
<dbReference type="AlphaFoldDB" id="A0A2T1HYW7"/>
<evidence type="ECO:0000256" key="1">
    <source>
        <dbReference type="ARBA" id="ARBA00023015"/>
    </source>
</evidence>
<dbReference type="SUPFAM" id="SSF48008">
    <property type="entry name" value="GntR ligand-binding domain-like"/>
    <property type="match status" value="1"/>
</dbReference>
<dbReference type="PANTHER" id="PTHR43537:SF53">
    <property type="entry name" value="HTH-TYPE TRANSCRIPTIONAL REPRESSOR NANR"/>
    <property type="match status" value="1"/>
</dbReference>
<reference evidence="6" key="1">
    <citation type="submission" date="2018-03" db="EMBL/GenBank/DDBJ databases">
        <authorList>
            <person name="Sun L."/>
            <person name="Liu H."/>
            <person name="Chen W."/>
            <person name="Huang K."/>
            <person name="Liu W."/>
            <person name="Gao X."/>
        </authorList>
    </citation>
    <scope>NUCLEOTIDE SEQUENCE [LARGE SCALE GENOMIC DNA]</scope>
    <source>
        <strain evidence="6">SH9</strain>
    </source>
</reference>
<proteinExistence type="predicted"/>
<dbReference type="InterPro" id="IPR000524">
    <property type="entry name" value="Tscrpt_reg_HTH_GntR"/>
</dbReference>
<dbReference type="Pfam" id="PF00392">
    <property type="entry name" value="GntR"/>
    <property type="match status" value="1"/>
</dbReference>